<evidence type="ECO:0000313" key="2">
    <source>
        <dbReference type="Proteomes" id="UP000243547"/>
    </source>
</evidence>
<dbReference type="Pfam" id="PF08680">
    <property type="entry name" value="DUF1779"/>
    <property type="match status" value="1"/>
</dbReference>
<reference evidence="2" key="1">
    <citation type="submission" date="2016-11" db="EMBL/GenBank/DDBJ databases">
        <authorList>
            <person name="Varghese N."/>
            <person name="Submissions S."/>
        </authorList>
    </citation>
    <scope>NUCLEOTIDE SEQUENCE [LARGE SCALE GENOMIC DNA]</scope>
    <source>
        <strain evidence="2">DSM 14826</strain>
    </source>
</reference>
<dbReference type="InterPro" id="IPR014794">
    <property type="entry name" value="DUF1779"/>
</dbReference>
<proteinExistence type="predicted"/>
<dbReference type="EMBL" id="FRAI01000006">
    <property type="protein sequence ID" value="SHJ80801.1"/>
    <property type="molecule type" value="Genomic_DNA"/>
</dbReference>
<organism evidence="1 2">
    <name type="scientific">Anaerobranca californiensis DSM 14826</name>
    <dbReference type="NCBI Taxonomy" id="1120989"/>
    <lineage>
        <taxon>Bacteria</taxon>
        <taxon>Bacillati</taxon>
        <taxon>Bacillota</taxon>
        <taxon>Clostridia</taxon>
        <taxon>Eubacteriales</taxon>
        <taxon>Proteinivoracaceae</taxon>
        <taxon>Anaerobranca</taxon>
    </lineage>
</organism>
<protein>
    <submittedName>
        <fullName evidence="1">TATA-box binding</fullName>
    </submittedName>
</protein>
<accession>A0A1M6MBF1</accession>
<dbReference type="Gene3D" id="3.30.360.40">
    <property type="entry name" value="YwmB-like"/>
    <property type="match status" value="1"/>
</dbReference>
<dbReference type="SUPFAM" id="SSF143842">
    <property type="entry name" value="YwmB-like"/>
    <property type="match status" value="1"/>
</dbReference>
<evidence type="ECO:0000313" key="1">
    <source>
        <dbReference type="EMBL" id="SHJ80801.1"/>
    </source>
</evidence>
<gene>
    <name evidence="1" type="ORF">SAMN02745227_00754</name>
</gene>
<keyword evidence="2" id="KW-1185">Reference proteome</keyword>
<sequence>MFNRKKYFLTIILVLTLALSNVVSGANYKNYEIEPLLAVAKKIQGDILGYSVLGYIKVQDLTYGDIVKIVREMGYTKEVTKENYYFEEGNKTVLVDWHIGKCYYKLVVNYGQEIQIVLSVDTGKEEDLTKIYDKIKGVLLPYSDNVHISTSIYQYLPKDLTTPEIVEKIYLSFKLLSAKLTLDYQGEGESYGFLGYSPYLVNTIESQGRKVNLHIAVYLDEYKGGYYLIIANPVIATSY</sequence>
<dbReference type="STRING" id="1120989.SAMN02745227_00754"/>
<dbReference type="RefSeq" id="WP_072906432.1">
    <property type="nucleotide sequence ID" value="NZ_FRAI01000006.1"/>
</dbReference>
<name>A0A1M6MBF1_9FIRM</name>
<dbReference type="InterPro" id="IPR036209">
    <property type="entry name" value="YwmB-like_sf"/>
</dbReference>
<dbReference type="Proteomes" id="UP000243547">
    <property type="component" value="Unassembled WGS sequence"/>
</dbReference>
<dbReference type="OrthoDB" id="1708334at2"/>
<dbReference type="AlphaFoldDB" id="A0A1M6MBF1"/>